<dbReference type="SUPFAM" id="SSF55120">
    <property type="entry name" value="Pseudouridine synthase"/>
    <property type="match status" value="1"/>
</dbReference>
<gene>
    <name evidence="7" type="primary">rluD</name>
    <name evidence="7" type="ORF">GCM10007043_19540</name>
</gene>
<sequence>MAAFRRKGEWLEVVVPEAWQGGTVDAVLAGPLRVPARLRRAWYRKGAVVVGTRPARPDDALAPGARLRLHAFAPEVYGVVPEPHPLEVLYEDDHVLVVNKPAGMIVHPDRPGGGGTLANAVAYHYLLHGIAAKPRHIHRLDRDTTGAVLYAKHPWAHAVLDAELRERRVRREYVALVAGRLRKKRGTLRFPIARDRQDRQRRRVSPAGQPAVTHYEVLETFRDATLVRAWLETGRTHQIRVHFAHIGHPLVGDALYGGPPAAIGRQALHAWRITFPHPLTGVWETVEAPWPDDLKEAVADARGRGKGKALTNA</sequence>
<dbReference type="Pfam" id="PF00849">
    <property type="entry name" value="PseudoU_synth_2"/>
    <property type="match status" value="1"/>
</dbReference>
<dbReference type="CDD" id="cd02869">
    <property type="entry name" value="PseudoU_synth_RluA_like"/>
    <property type="match status" value="1"/>
</dbReference>
<comment type="caution">
    <text evidence="7">The sequence shown here is derived from an EMBL/GenBank/DDBJ whole genome shotgun (WGS) entry which is preliminary data.</text>
</comment>
<evidence type="ECO:0000313" key="8">
    <source>
        <dbReference type="Proteomes" id="UP000637720"/>
    </source>
</evidence>
<reference evidence="7" key="1">
    <citation type="journal article" date="2014" name="Int. J. Syst. Evol. Microbiol.">
        <title>Complete genome sequence of Corynebacterium casei LMG S-19264T (=DSM 44701T), isolated from a smear-ripened cheese.</title>
        <authorList>
            <consortium name="US DOE Joint Genome Institute (JGI-PGF)"/>
            <person name="Walter F."/>
            <person name="Albersmeier A."/>
            <person name="Kalinowski J."/>
            <person name="Ruckert C."/>
        </authorList>
    </citation>
    <scope>NUCLEOTIDE SEQUENCE</scope>
    <source>
        <strain evidence="7">JCM 14719</strain>
    </source>
</reference>
<dbReference type="Gene3D" id="3.30.2350.10">
    <property type="entry name" value="Pseudouridine synthase"/>
    <property type="match status" value="1"/>
</dbReference>
<evidence type="ECO:0000256" key="3">
    <source>
        <dbReference type="ARBA" id="ARBA00023235"/>
    </source>
</evidence>
<evidence type="ECO:0000256" key="5">
    <source>
        <dbReference type="RuleBase" id="RU362028"/>
    </source>
</evidence>
<dbReference type="InterPro" id="IPR006145">
    <property type="entry name" value="PsdUridine_synth_RsuA/RluA"/>
</dbReference>
<dbReference type="AlphaFoldDB" id="A0A8J3BAT1"/>
<evidence type="ECO:0000256" key="1">
    <source>
        <dbReference type="ARBA" id="ARBA00000073"/>
    </source>
</evidence>
<dbReference type="PANTHER" id="PTHR21600:SF71">
    <property type="entry name" value="PSEUDOURIDINE SYNTHASE"/>
    <property type="match status" value="1"/>
</dbReference>
<accession>A0A8J3BAT1</accession>
<feature type="active site" evidence="4">
    <location>
        <position position="141"/>
    </location>
</feature>
<dbReference type="NCBIfam" id="TIGR00005">
    <property type="entry name" value="rluA_subfam"/>
    <property type="match status" value="1"/>
</dbReference>
<reference evidence="7" key="2">
    <citation type="submission" date="2020-09" db="EMBL/GenBank/DDBJ databases">
        <authorList>
            <person name="Sun Q."/>
            <person name="Ohkuma M."/>
        </authorList>
    </citation>
    <scope>NUCLEOTIDE SEQUENCE</scope>
    <source>
        <strain evidence="7">JCM 14719</strain>
    </source>
</reference>
<dbReference type="GO" id="GO:0009982">
    <property type="term" value="F:pseudouridine synthase activity"/>
    <property type="evidence" value="ECO:0007669"/>
    <property type="project" value="InterPro"/>
</dbReference>
<dbReference type="RefSeq" id="WP_188817843.1">
    <property type="nucleotide sequence ID" value="NZ_BMOF01000047.1"/>
</dbReference>
<dbReference type="InterPro" id="IPR020103">
    <property type="entry name" value="PsdUridine_synth_cat_dom_sf"/>
</dbReference>
<name>A0A8J3BAT1_9BACI</name>
<dbReference type="Proteomes" id="UP000637720">
    <property type="component" value="Unassembled WGS sequence"/>
</dbReference>
<dbReference type="EC" id="5.4.99.-" evidence="5"/>
<protein>
    <recommendedName>
        <fullName evidence="5">Pseudouridine synthase</fullName>
        <ecNumber evidence="5">5.4.99.-</ecNumber>
    </recommendedName>
</protein>
<proteinExistence type="inferred from homology"/>
<evidence type="ECO:0000256" key="2">
    <source>
        <dbReference type="ARBA" id="ARBA00010876"/>
    </source>
</evidence>
<evidence type="ECO:0000256" key="4">
    <source>
        <dbReference type="PIRSR" id="PIRSR606225-1"/>
    </source>
</evidence>
<feature type="domain" description="Pseudouridine synthase RsuA/RluA-like" evidence="6">
    <location>
        <begin position="94"/>
        <end position="245"/>
    </location>
</feature>
<dbReference type="PANTHER" id="PTHR21600">
    <property type="entry name" value="MITOCHONDRIAL RNA PSEUDOURIDINE SYNTHASE"/>
    <property type="match status" value="1"/>
</dbReference>
<organism evidence="7 8">
    <name type="scientific">Calditerricola satsumensis</name>
    <dbReference type="NCBI Taxonomy" id="373054"/>
    <lineage>
        <taxon>Bacteria</taxon>
        <taxon>Bacillati</taxon>
        <taxon>Bacillota</taxon>
        <taxon>Bacilli</taxon>
        <taxon>Bacillales</taxon>
        <taxon>Bacillaceae</taxon>
        <taxon>Calditerricola</taxon>
    </lineage>
</organism>
<dbReference type="GO" id="GO:0000455">
    <property type="term" value="P:enzyme-directed rRNA pseudouridine synthesis"/>
    <property type="evidence" value="ECO:0007669"/>
    <property type="project" value="TreeGrafter"/>
</dbReference>
<dbReference type="FunFam" id="3.30.2350.10:FF:000005">
    <property type="entry name" value="Pseudouridine synthase"/>
    <property type="match status" value="1"/>
</dbReference>
<dbReference type="GO" id="GO:0003723">
    <property type="term" value="F:RNA binding"/>
    <property type="evidence" value="ECO:0007669"/>
    <property type="project" value="InterPro"/>
</dbReference>
<evidence type="ECO:0000259" key="6">
    <source>
        <dbReference type="Pfam" id="PF00849"/>
    </source>
</evidence>
<dbReference type="GO" id="GO:0140098">
    <property type="term" value="F:catalytic activity, acting on RNA"/>
    <property type="evidence" value="ECO:0007669"/>
    <property type="project" value="UniProtKB-ARBA"/>
</dbReference>
<keyword evidence="8" id="KW-1185">Reference proteome</keyword>
<dbReference type="InterPro" id="IPR006225">
    <property type="entry name" value="PsdUridine_synth_RluC/D"/>
</dbReference>
<dbReference type="EMBL" id="BMOF01000047">
    <property type="protein sequence ID" value="GGK05566.1"/>
    <property type="molecule type" value="Genomic_DNA"/>
</dbReference>
<comment type="catalytic activity">
    <reaction evidence="1 5">
        <text>a uridine in RNA = a pseudouridine in RNA</text>
        <dbReference type="Rhea" id="RHEA:48348"/>
        <dbReference type="Rhea" id="RHEA-COMP:12068"/>
        <dbReference type="Rhea" id="RHEA-COMP:12069"/>
        <dbReference type="ChEBI" id="CHEBI:65314"/>
        <dbReference type="ChEBI" id="CHEBI:65315"/>
    </reaction>
</comment>
<evidence type="ECO:0000313" key="7">
    <source>
        <dbReference type="EMBL" id="GGK05566.1"/>
    </source>
</evidence>
<comment type="similarity">
    <text evidence="2 5">Belongs to the pseudouridine synthase RluA family.</text>
</comment>
<comment type="function">
    <text evidence="5">Responsible for synthesis of pseudouridine from uracil.</text>
</comment>
<dbReference type="InterPro" id="IPR050188">
    <property type="entry name" value="RluA_PseudoU_synthase"/>
</dbReference>
<keyword evidence="3 5" id="KW-0413">Isomerase</keyword>